<keyword evidence="3 6" id="KW-0808">Transferase</keyword>
<dbReference type="GO" id="GO:0016757">
    <property type="term" value="F:glycosyltransferase activity"/>
    <property type="evidence" value="ECO:0007669"/>
    <property type="project" value="UniProtKB-KW"/>
</dbReference>
<comment type="similarity">
    <text evidence="1">Belongs to the glycosyltransferase 2 family.</text>
</comment>
<feature type="domain" description="Glycosyltransferase 2-like" evidence="5">
    <location>
        <begin position="4"/>
        <end position="159"/>
    </location>
</feature>
<name>A0A838BRE3_9HYPH</name>
<keyword evidence="7" id="KW-1185">Reference proteome</keyword>
<dbReference type="Proteomes" id="UP000572984">
    <property type="component" value="Unassembled WGS sequence"/>
</dbReference>
<feature type="transmembrane region" description="Helical" evidence="4">
    <location>
        <begin position="270"/>
        <end position="287"/>
    </location>
</feature>
<evidence type="ECO:0000259" key="5">
    <source>
        <dbReference type="Pfam" id="PF00535"/>
    </source>
</evidence>
<evidence type="ECO:0000256" key="2">
    <source>
        <dbReference type="ARBA" id="ARBA00022676"/>
    </source>
</evidence>
<feature type="transmembrane region" description="Helical" evidence="4">
    <location>
        <begin position="293"/>
        <end position="313"/>
    </location>
</feature>
<protein>
    <submittedName>
        <fullName evidence="6">Glycosyltransferase</fullName>
    </submittedName>
</protein>
<keyword evidence="2" id="KW-0328">Glycosyltransferase</keyword>
<organism evidence="6 7">
    <name type="scientific">Microvirga mediterraneensis</name>
    <dbReference type="NCBI Taxonomy" id="2754695"/>
    <lineage>
        <taxon>Bacteria</taxon>
        <taxon>Pseudomonadati</taxon>
        <taxon>Pseudomonadota</taxon>
        <taxon>Alphaproteobacteria</taxon>
        <taxon>Hyphomicrobiales</taxon>
        <taxon>Methylobacteriaceae</taxon>
        <taxon>Microvirga</taxon>
    </lineage>
</organism>
<reference evidence="6 7" key="1">
    <citation type="submission" date="2020-07" db="EMBL/GenBank/DDBJ databases">
        <title>Draft genome and description of Microvirga mediterraneensis Marseille-Q2068 sp. nov.</title>
        <authorList>
            <person name="Boxberger M."/>
        </authorList>
    </citation>
    <scope>NUCLEOTIDE SEQUENCE [LARGE SCALE GENOMIC DNA]</scope>
    <source>
        <strain evidence="6 7">Marseille-Q2068</strain>
    </source>
</reference>
<dbReference type="EMBL" id="JACDXJ010000001">
    <property type="protein sequence ID" value="MBA1157006.1"/>
    <property type="molecule type" value="Genomic_DNA"/>
</dbReference>
<keyword evidence="4" id="KW-1133">Transmembrane helix</keyword>
<keyword evidence="4" id="KW-0472">Membrane</keyword>
<sequence length="345" mass="37846">MNVSVIIKALNEETNIARAIESSLEAVKIVGGEVILADSLSSDRTVEIASAYPIKIVQLTDAADRCCGAAPQLGFQYCSGEFIYLLDGDMAIDLSFLPAALKALQDDKGLAGVGGIVQDMNLDSLEFASRAARAKADLKPGEVDRLDGGGLYRRSALESVSYFTDRNLHAFEEFELATRLREKGWRLSRIDRLAVEHYGYEIGAYQLLWRRVTGGYALGSGELLRAMIGRSSFLETVRKIRTLWTSAVVIAWLASLILVWVAVDGMLQRAVISGLLFVAPFALMSLRRLSVSLGVYAVTAWIVLTFTAIRGLLRRRVDPRAWIPSRIVHDSTRSTSSESIGRISA</sequence>
<evidence type="ECO:0000256" key="4">
    <source>
        <dbReference type="SAM" id="Phobius"/>
    </source>
</evidence>
<dbReference type="InterPro" id="IPR029044">
    <property type="entry name" value="Nucleotide-diphossugar_trans"/>
</dbReference>
<keyword evidence="4" id="KW-0812">Transmembrane</keyword>
<dbReference type="InterPro" id="IPR001173">
    <property type="entry name" value="Glyco_trans_2-like"/>
</dbReference>
<dbReference type="AlphaFoldDB" id="A0A838BRE3"/>
<dbReference type="SUPFAM" id="SSF53448">
    <property type="entry name" value="Nucleotide-diphospho-sugar transferases"/>
    <property type="match status" value="1"/>
</dbReference>
<dbReference type="PANTHER" id="PTHR43630:SF1">
    <property type="entry name" value="POLY-BETA-1,6-N-ACETYL-D-GLUCOSAMINE SYNTHASE"/>
    <property type="match status" value="1"/>
</dbReference>
<comment type="caution">
    <text evidence="6">The sequence shown here is derived from an EMBL/GenBank/DDBJ whole genome shotgun (WGS) entry which is preliminary data.</text>
</comment>
<gene>
    <name evidence="6" type="ORF">H0S73_12800</name>
</gene>
<evidence type="ECO:0000256" key="3">
    <source>
        <dbReference type="ARBA" id="ARBA00022679"/>
    </source>
</evidence>
<dbReference type="RefSeq" id="WP_181052526.1">
    <property type="nucleotide sequence ID" value="NZ_JACDXJ010000001.1"/>
</dbReference>
<evidence type="ECO:0000256" key="1">
    <source>
        <dbReference type="ARBA" id="ARBA00006739"/>
    </source>
</evidence>
<feature type="transmembrane region" description="Helical" evidence="4">
    <location>
        <begin position="243"/>
        <end position="263"/>
    </location>
</feature>
<proteinExistence type="inferred from homology"/>
<dbReference type="Pfam" id="PF00535">
    <property type="entry name" value="Glycos_transf_2"/>
    <property type="match status" value="1"/>
</dbReference>
<evidence type="ECO:0000313" key="6">
    <source>
        <dbReference type="EMBL" id="MBA1157006.1"/>
    </source>
</evidence>
<accession>A0A838BRE3</accession>
<dbReference type="Gene3D" id="3.90.550.10">
    <property type="entry name" value="Spore Coat Polysaccharide Biosynthesis Protein SpsA, Chain A"/>
    <property type="match status" value="1"/>
</dbReference>
<evidence type="ECO:0000313" key="7">
    <source>
        <dbReference type="Proteomes" id="UP000572984"/>
    </source>
</evidence>
<dbReference type="PANTHER" id="PTHR43630">
    <property type="entry name" value="POLY-BETA-1,6-N-ACETYL-D-GLUCOSAMINE SYNTHASE"/>
    <property type="match status" value="1"/>
</dbReference>